<dbReference type="SUPFAM" id="SSF48498">
    <property type="entry name" value="Tetracyclin repressor-like, C-terminal domain"/>
    <property type="match status" value="1"/>
</dbReference>
<accession>A0A6A7Y897</accession>
<keyword evidence="2 4" id="KW-0238">DNA-binding</keyword>
<evidence type="ECO:0000313" key="7">
    <source>
        <dbReference type="Proteomes" id="UP000332515"/>
    </source>
</evidence>
<feature type="domain" description="HTH tetR-type" evidence="5">
    <location>
        <begin position="6"/>
        <end position="66"/>
    </location>
</feature>
<dbReference type="GO" id="GO:0003677">
    <property type="term" value="F:DNA binding"/>
    <property type="evidence" value="ECO:0007669"/>
    <property type="project" value="UniProtKB-UniRule"/>
</dbReference>
<dbReference type="Pfam" id="PF00440">
    <property type="entry name" value="TetR_N"/>
    <property type="match status" value="1"/>
</dbReference>
<dbReference type="AlphaFoldDB" id="A0A6A7Y897"/>
<organism evidence="6 7">
    <name type="scientific">Segnochrobactrum spirostomi</name>
    <dbReference type="NCBI Taxonomy" id="2608987"/>
    <lineage>
        <taxon>Bacteria</taxon>
        <taxon>Pseudomonadati</taxon>
        <taxon>Pseudomonadota</taxon>
        <taxon>Alphaproteobacteria</taxon>
        <taxon>Hyphomicrobiales</taxon>
        <taxon>Segnochrobactraceae</taxon>
        <taxon>Segnochrobactrum</taxon>
    </lineage>
</organism>
<sequence length="191" mass="20202">MARHIEFDADAALCAAMRAFGNHGYEGTSTSDLLDCMGIARQSLYGTFGDKRRLFLKALERYNAMSVDHFIALLAAGPDRLGGLEAALTSVVAPPGGPETGCLRLASIAEFGHADPDIHAINEAAARVLLKAIASHLRDGVAAHEIADVDVDDAAHFLLTFASGLKVAARAGDDPGRLRSAIQMALRLLRP</sequence>
<dbReference type="RefSeq" id="WP_153485576.1">
    <property type="nucleotide sequence ID" value="NZ_VWNA01000001.1"/>
</dbReference>
<comment type="caution">
    <text evidence="6">The sequence shown here is derived from an EMBL/GenBank/DDBJ whole genome shotgun (WGS) entry which is preliminary data.</text>
</comment>
<gene>
    <name evidence="6" type="ORF">F0357_18295</name>
</gene>
<dbReference type="InterPro" id="IPR036271">
    <property type="entry name" value="Tet_transcr_reg_TetR-rel_C_sf"/>
</dbReference>
<evidence type="ECO:0000256" key="3">
    <source>
        <dbReference type="ARBA" id="ARBA00023163"/>
    </source>
</evidence>
<evidence type="ECO:0000256" key="1">
    <source>
        <dbReference type="ARBA" id="ARBA00023015"/>
    </source>
</evidence>
<dbReference type="Gene3D" id="1.10.10.60">
    <property type="entry name" value="Homeodomain-like"/>
    <property type="match status" value="1"/>
</dbReference>
<dbReference type="PROSITE" id="PS50977">
    <property type="entry name" value="HTH_TETR_2"/>
    <property type="match status" value="1"/>
</dbReference>
<evidence type="ECO:0000313" key="6">
    <source>
        <dbReference type="EMBL" id="MQT14567.1"/>
    </source>
</evidence>
<evidence type="ECO:0000256" key="2">
    <source>
        <dbReference type="ARBA" id="ARBA00023125"/>
    </source>
</evidence>
<name>A0A6A7Y897_9HYPH</name>
<reference evidence="6 7" key="1">
    <citation type="submission" date="2019-09" db="EMBL/GenBank/DDBJ databases">
        <title>Segnochrobactrum spirostomi gen. nov., sp. nov., isolated from the ciliate Spirostomum cf. yagiui and description of a novel family, Segnochrobactraceae fam. nov. within the order Rhizobiales of the class Alphaproteobacteria.</title>
        <authorList>
            <person name="Akter S."/>
            <person name="Shazib S.U.A."/>
            <person name="Shin M.K."/>
        </authorList>
    </citation>
    <scope>NUCLEOTIDE SEQUENCE [LARGE SCALE GENOMIC DNA]</scope>
    <source>
        <strain evidence="6 7">Sp-1</strain>
    </source>
</reference>
<dbReference type="PANTHER" id="PTHR47506">
    <property type="entry name" value="TRANSCRIPTIONAL REGULATORY PROTEIN"/>
    <property type="match status" value="1"/>
</dbReference>
<dbReference type="Gene3D" id="1.10.357.10">
    <property type="entry name" value="Tetracycline Repressor, domain 2"/>
    <property type="match status" value="1"/>
</dbReference>
<dbReference type="Proteomes" id="UP000332515">
    <property type="component" value="Unassembled WGS sequence"/>
</dbReference>
<protein>
    <submittedName>
        <fullName evidence="6">TetR/AcrR family transcriptional regulator</fullName>
    </submittedName>
</protein>
<feature type="DNA-binding region" description="H-T-H motif" evidence="4">
    <location>
        <begin position="29"/>
        <end position="48"/>
    </location>
</feature>
<evidence type="ECO:0000256" key="4">
    <source>
        <dbReference type="PROSITE-ProRule" id="PRU00335"/>
    </source>
</evidence>
<dbReference type="EMBL" id="VWNA01000001">
    <property type="protein sequence ID" value="MQT14567.1"/>
    <property type="molecule type" value="Genomic_DNA"/>
</dbReference>
<keyword evidence="1" id="KW-0805">Transcription regulation</keyword>
<proteinExistence type="predicted"/>
<keyword evidence="3" id="KW-0804">Transcription</keyword>
<dbReference type="Pfam" id="PF16925">
    <property type="entry name" value="TetR_C_13"/>
    <property type="match status" value="1"/>
</dbReference>
<dbReference type="InterPro" id="IPR011075">
    <property type="entry name" value="TetR_C"/>
</dbReference>
<dbReference type="SUPFAM" id="SSF46689">
    <property type="entry name" value="Homeodomain-like"/>
    <property type="match status" value="1"/>
</dbReference>
<dbReference type="InterPro" id="IPR001647">
    <property type="entry name" value="HTH_TetR"/>
</dbReference>
<evidence type="ECO:0000259" key="5">
    <source>
        <dbReference type="PROSITE" id="PS50977"/>
    </source>
</evidence>
<dbReference type="PANTHER" id="PTHR47506:SF1">
    <property type="entry name" value="HTH-TYPE TRANSCRIPTIONAL REGULATOR YJDC"/>
    <property type="match status" value="1"/>
</dbReference>
<dbReference type="InterPro" id="IPR009057">
    <property type="entry name" value="Homeodomain-like_sf"/>
</dbReference>
<keyword evidence="7" id="KW-1185">Reference proteome</keyword>